<dbReference type="EMBL" id="FRBT01000004">
    <property type="protein sequence ID" value="SHM11135.1"/>
    <property type="molecule type" value="Genomic_DNA"/>
</dbReference>
<evidence type="ECO:0000259" key="2">
    <source>
        <dbReference type="Pfam" id="PF14905"/>
    </source>
</evidence>
<dbReference type="Pfam" id="PF14905">
    <property type="entry name" value="OMP_b-brl_3"/>
    <property type="match status" value="1"/>
</dbReference>
<dbReference type="InterPro" id="IPR041700">
    <property type="entry name" value="OMP_b-brl_3"/>
</dbReference>
<reference evidence="4" key="1">
    <citation type="submission" date="2016-11" db="EMBL/GenBank/DDBJ databases">
        <authorList>
            <person name="Varghese N."/>
            <person name="Submissions S."/>
        </authorList>
    </citation>
    <scope>NUCLEOTIDE SEQUENCE [LARGE SCALE GENOMIC DNA]</scope>
    <source>
        <strain evidence="4">DSM 24724</strain>
    </source>
</reference>
<protein>
    <submittedName>
        <fullName evidence="3">Outer membrane protein beta-barrel family protein</fullName>
    </submittedName>
</protein>
<proteinExistence type="predicted"/>
<dbReference type="OrthoDB" id="1086219at2"/>
<feature type="signal peptide" evidence="1">
    <location>
        <begin position="1"/>
        <end position="24"/>
    </location>
</feature>
<dbReference type="Proteomes" id="UP000184028">
    <property type="component" value="Unassembled WGS sequence"/>
</dbReference>
<gene>
    <name evidence="3" type="ORF">SAMN05444484_10447</name>
</gene>
<dbReference type="Pfam" id="PF13620">
    <property type="entry name" value="CarboxypepD_reg"/>
    <property type="match status" value="1"/>
</dbReference>
<dbReference type="AlphaFoldDB" id="A0A1M7G4R4"/>
<sequence length="919" mass="104208">MIKKTLFQVLILISFLLANTILNAQTTPTPTRNITGIVRDSLNKPITGATVLLISAKDTLKATTNTFGFYGFPNVRSADFLLSVKALGHKSYNRKYFNNDTKTILNIPPIRLGIQEEQLENVTITRLKGPIIKGDTTEFWAKDYIVRDYARLEDLLRRMEGVTIDPDGSVFYNNELVTKALFNGSKYFSGSVKEAMEELPADIVERIQIIDMDESGENVKKLKTEKSSKVLNIVTKADKSAGKMYAITAEQGSQSRTKAITSIKTIDGSNQSSTKAGYQQEPLGIRSTTIPGSLAKQNRTFINSPANISGGELKNMNAGIGKRFQFRQINFFNEFEYTQTINQNNTKTIGESYYEQGTLYKKTIKESSGKNHILSLNSDFNASFKEKSSLFGYLKIASDLGKVNLSGQNLQSGILNNFENSQSDKNNNNLNYNFYTRYINNISSKTTLITSLTSSYNGNKSYGNSIITTYKDTLNIAVADSILHQLEKLNSRSFTNSIQNELNWNYNQKLKFKTSLSFLSQVNSTNNKSFVNEDDRINFNPKLSFFQNQKTYNIPVLFQTEYSFKNGITLSPMFTMTNKWLNGEIGLEKDKVNRYDLLPSTSFKIIYNTAKFGNLQITLSQYFNQPALNTLNPIPNYITPYNITIGNPDLKNSENLSWSLNYNKFFKRLQLNTSIMATTNSTKNGTTNITSSVIDSEKKIITTTNTFTNIDGQKSNMLNFSIGKTLPPNSNLQFSGSIRQSDNPYFLDTKSEIRKSFYQNWKTDYTFNYKKWLELTTSLVFTSQSDHNSASATKTFNQLFNGDINLSLYFGDTWNVNFFFQQNLNQVSNTNDKMSPSVLNMNIEKRIFKQKNGILSFVVMDLAKQNYLLNYSSTNTGYQQTFTNKNSNYFLLQFSWQPQAWGKSKFDNNKGRNGNGSFK</sequence>
<evidence type="ECO:0000313" key="3">
    <source>
        <dbReference type="EMBL" id="SHM11135.1"/>
    </source>
</evidence>
<dbReference type="STRING" id="946677.SAMN05444484_10447"/>
<keyword evidence="1" id="KW-0732">Signal</keyword>
<dbReference type="SUPFAM" id="SSF49464">
    <property type="entry name" value="Carboxypeptidase regulatory domain-like"/>
    <property type="match status" value="1"/>
</dbReference>
<feature type="chain" id="PRO_5009926047" evidence="1">
    <location>
        <begin position="25"/>
        <end position="919"/>
    </location>
</feature>
<feature type="domain" description="Outer membrane protein beta-barrel" evidence="2">
    <location>
        <begin position="452"/>
        <end position="782"/>
    </location>
</feature>
<dbReference type="InterPro" id="IPR008969">
    <property type="entry name" value="CarboxyPept-like_regulatory"/>
</dbReference>
<evidence type="ECO:0000313" key="4">
    <source>
        <dbReference type="Proteomes" id="UP000184028"/>
    </source>
</evidence>
<evidence type="ECO:0000256" key="1">
    <source>
        <dbReference type="SAM" id="SignalP"/>
    </source>
</evidence>
<dbReference type="SUPFAM" id="SSF56935">
    <property type="entry name" value="Porins"/>
    <property type="match status" value="1"/>
</dbReference>
<organism evidence="3 4">
    <name type="scientific">Flavobacterium chilense</name>
    <dbReference type="NCBI Taxonomy" id="946677"/>
    <lineage>
        <taxon>Bacteria</taxon>
        <taxon>Pseudomonadati</taxon>
        <taxon>Bacteroidota</taxon>
        <taxon>Flavobacteriia</taxon>
        <taxon>Flavobacteriales</taxon>
        <taxon>Flavobacteriaceae</taxon>
        <taxon>Flavobacterium</taxon>
    </lineage>
</organism>
<keyword evidence="4" id="KW-1185">Reference proteome</keyword>
<dbReference type="RefSeq" id="WP_068845174.1">
    <property type="nucleotide sequence ID" value="NZ_FRBT01000004.1"/>
</dbReference>
<name>A0A1M7G4R4_9FLAO</name>
<accession>A0A1M7G4R4</accession>